<reference evidence="3 4" key="1">
    <citation type="submission" date="2021-01" db="EMBL/GenBank/DDBJ databases">
        <title>FDA dAtabase for Regulatory Grade micrObial Sequences (FDA-ARGOS): Supporting development and validation of Infectious Disease Dx tests.</title>
        <authorList>
            <person name="Nelson B."/>
            <person name="Plummer A."/>
            <person name="Tallon L."/>
            <person name="Sadzewicz L."/>
            <person name="Zhao X."/>
            <person name="Boylan J."/>
            <person name="Ott S."/>
            <person name="Bowen H."/>
            <person name="Vavikolanu K."/>
            <person name="Mehta A."/>
            <person name="Aluvathingal J."/>
            <person name="Nadendla S."/>
            <person name="Myers T."/>
            <person name="Yan Y."/>
            <person name="Sichtig H."/>
        </authorList>
    </citation>
    <scope>NUCLEOTIDE SEQUENCE [LARGE SCALE GENOMIC DNA]</scope>
    <source>
        <strain evidence="3 4">FDAARGOS_1161</strain>
    </source>
</reference>
<dbReference type="EMBL" id="CP068053">
    <property type="protein sequence ID" value="QQT01440.1"/>
    <property type="molecule type" value="Genomic_DNA"/>
</dbReference>
<evidence type="ECO:0000256" key="1">
    <source>
        <dbReference type="ARBA" id="ARBA00005254"/>
    </source>
</evidence>
<dbReference type="PANTHER" id="PTHR43459:SF1">
    <property type="entry name" value="EG:BACN32G11.4 PROTEIN"/>
    <property type="match status" value="1"/>
</dbReference>
<dbReference type="CDD" id="cd06558">
    <property type="entry name" value="crotonase-like"/>
    <property type="match status" value="1"/>
</dbReference>
<protein>
    <submittedName>
        <fullName evidence="3">Enoyl-CoA hydratase/isomerase family protein</fullName>
    </submittedName>
</protein>
<dbReference type="InterPro" id="IPR029045">
    <property type="entry name" value="ClpP/crotonase-like_dom_sf"/>
</dbReference>
<dbReference type="PROSITE" id="PS00166">
    <property type="entry name" value="ENOYL_COA_HYDRATASE"/>
    <property type="match status" value="1"/>
</dbReference>
<proteinExistence type="inferred from homology"/>
<dbReference type="Proteomes" id="UP000595254">
    <property type="component" value="Chromosome"/>
</dbReference>
<dbReference type="KEGG" id="ppsr:I6J18_06120"/>
<organism evidence="3 4">
    <name type="scientific">Peribacillus psychrosaccharolyticus</name>
    <name type="common">Bacillus psychrosaccharolyticus</name>
    <dbReference type="NCBI Taxonomy" id="1407"/>
    <lineage>
        <taxon>Bacteria</taxon>
        <taxon>Bacillati</taxon>
        <taxon>Bacillota</taxon>
        <taxon>Bacilli</taxon>
        <taxon>Bacillales</taxon>
        <taxon>Bacillaceae</taxon>
        <taxon>Peribacillus</taxon>
    </lineage>
</organism>
<keyword evidence="4" id="KW-1185">Reference proteome</keyword>
<name>A0A974NPI0_PERPY</name>
<dbReference type="Gene3D" id="1.10.12.10">
    <property type="entry name" value="Lyase 2-enoyl-coa Hydratase, Chain A, domain 2"/>
    <property type="match status" value="1"/>
</dbReference>
<gene>
    <name evidence="3" type="ORF">I6J18_06120</name>
</gene>
<accession>A0A974NPI0</accession>
<dbReference type="RefSeq" id="WP_040373335.1">
    <property type="nucleotide sequence ID" value="NZ_CP068053.1"/>
</dbReference>
<dbReference type="SUPFAM" id="SSF52096">
    <property type="entry name" value="ClpP/crotonase"/>
    <property type="match status" value="1"/>
</dbReference>
<evidence type="ECO:0000256" key="2">
    <source>
        <dbReference type="RuleBase" id="RU003707"/>
    </source>
</evidence>
<sequence length="258" mass="27740">MTYTQVEVSTNNGICLVTLNRPDIRNALVMEMREELIDLFTGMAADESVQVVILTGEGKAFSAGGDLRTLQTVTSEAGRKRLHIGHRLIESIMNLEKPVIAAVNGAAAGAGTSIALACDVILASESAFFVQSFIKVGLVPDLGSAYLLPRLVGRQRALEVMLFGERITADQAKQMGLVNKVSEHEQLLKDAYEMAEKLAAGPGMAMGLTKKLVNRGMDGSLHELFALEGLAQGLCFESADFTEGVNAFFEKRDPAFTS</sequence>
<dbReference type="InterPro" id="IPR018376">
    <property type="entry name" value="Enoyl-CoA_hyd/isom_CS"/>
</dbReference>
<comment type="similarity">
    <text evidence="1 2">Belongs to the enoyl-CoA hydratase/isomerase family.</text>
</comment>
<evidence type="ECO:0000313" key="3">
    <source>
        <dbReference type="EMBL" id="QQT01440.1"/>
    </source>
</evidence>
<dbReference type="Pfam" id="PF00378">
    <property type="entry name" value="ECH_1"/>
    <property type="match status" value="1"/>
</dbReference>
<dbReference type="AlphaFoldDB" id="A0A974NPI0"/>
<dbReference type="InterPro" id="IPR014748">
    <property type="entry name" value="Enoyl-CoA_hydra_C"/>
</dbReference>
<dbReference type="InterPro" id="IPR001753">
    <property type="entry name" value="Enoyl-CoA_hydra/iso"/>
</dbReference>
<dbReference type="GO" id="GO:0003824">
    <property type="term" value="F:catalytic activity"/>
    <property type="evidence" value="ECO:0007669"/>
    <property type="project" value="InterPro"/>
</dbReference>
<dbReference type="Gene3D" id="3.90.226.10">
    <property type="entry name" value="2-enoyl-CoA Hydratase, Chain A, domain 1"/>
    <property type="match status" value="1"/>
</dbReference>
<dbReference type="PANTHER" id="PTHR43459">
    <property type="entry name" value="ENOYL-COA HYDRATASE"/>
    <property type="match status" value="1"/>
</dbReference>
<evidence type="ECO:0000313" key="4">
    <source>
        <dbReference type="Proteomes" id="UP000595254"/>
    </source>
</evidence>